<proteinExistence type="predicted"/>
<accession>A0A8X6GSR5</accession>
<protein>
    <submittedName>
        <fullName evidence="1">Uncharacterized protein</fullName>
    </submittedName>
</protein>
<comment type="caution">
    <text evidence="1">The sequence shown here is derived from an EMBL/GenBank/DDBJ whole genome shotgun (WGS) entry which is preliminary data.</text>
</comment>
<name>A0A8X6GSR5_TRICU</name>
<evidence type="ECO:0000313" key="2">
    <source>
        <dbReference type="Proteomes" id="UP000887116"/>
    </source>
</evidence>
<dbReference type="AlphaFoldDB" id="A0A8X6GSR5"/>
<keyword evidence="2" id="KW-1185">Reference proteome</keyword>
<sequence length="110" mass="13096">MRNYHSYLLLLCWYSPDSQNILPSEDRKEKYLIHSSVIWGNMRLLKMKYESTEKNKTPWFNFSNLFMILVSSSHECLSSHLTLSRLNVQKPGWSRHSTAIFRYTAPDSHR</sequence>
<organism evidence="1 2">
    <name type="scientific">Trichonephila clavata</name>
    <name type="common">Joro spider</name>
    <name type="synonym">Nephila clavata</name>
    <dbReference type="NCBI Taxonomy" id="2740835"/>
    <lineage>
        <taxon>Eukaryota</taxon>
        <taxon>Metazoa</taxon>
        <taxon>Ecdysozoa</taxon>
        <taxon>Arthropoda</taxon>
        <taxon>Chelicerata</taxon>
        <taxon>Arachnida</taxon>
        <taxon>Araneae</taxon>
        <taxon>Araneomorphae</taxon>
        <taxon>Entelegynae</taxon>
        <taxon>Araneoidea</taxon>
        <taxon>Nephilidae</taxon>
        <taxon>Trichonephila</taxon>
    </lineage>
</organism>
<reference evidence="1" key="1">
    <citation type="submission" date="2020-07" db="EMBL/GenBank/DDBJ databases">
        <title>Multicomponent nature underlies the extraordinary mechanical properties of spider dragline silk.</title>
        <authorList>
            <person name="Kono N."/>
            <person name="Nakamura H."/>
            <person name="Mori M."/>
            <person name="Yoshida Y."/>
            <person name="Ohtoshi R."/>
            <person name="Malay A.D."/>
            <person name="Moran D.A.P."/>
            <person name="Tomita M."/>
            <person name="Numata K."/>
            <person name="Arakawa K."/>
        </authorList>
    </citation>
    <scope>NUCLEOTIDE SEQUENCE</scope>
</reference>
<evidence type="ECO:0000313" key="1">
    <source>
        <dbReference type="EMBL" id="GFR09089.1"/>
    </source>
</evidence>
<gene>
    <name evidence="1" type="ORF">TNCT_28541</name>
</gene>
<dbReference type="EMBL" id="BMAO01026369">
    <property type="protein sequence ID" value="GFR09089.1"/>
    <property type="molecule type" value="Genomic_DNA"/>
</dbReference>
<dbReference type="Proteomes" id="UP000887116">
    <property type="component" value="Unassembled WGS sequence"/>
</dbReference>